<keyword evidence="3" id="KW-1185">Reference proteome</keyword>
<evidence type="ECO:0000313" key="2">
    <source>
        <dbReference type="EMBL" id="MDP9616413.1"/>
    </source>
</evidence>
<comment type="caution">
    <text evidence="2">The sequence shown here is derived from an EMBL/GenBank/DDBJ whole genome shotgun (WGS) entry which is preliminary data.</text>
</comment>
<sequence length="422" mass="43919">MLAGLLARDVALLPEASRPLVFGAGLDLAHAGDAAAYGGPRLARTVLDLAAADADAGVDLGLRTRAFSRLAAVDTRLHDRVAAVHLVARPPAQPPAAGGLDGQEWWERAVELTAHLVAAEPARLVVLVFSGCPPEYAGQLQAQVRTALGTPPPAALPGESLPAGADQVDGTREPLASWLRVWDWSPVLPAGVLASWEPVLDAVRRRKPAGPRTTPVPDPASASTALAAEDLEQTAAECGSAAAAAVLAEAEDAGSGGYAMVLHHLVATDPAAWASDVPAVLNALVLPEFGAFYLAAAAVRPGAFPGGTLTCAVTAALDLRRTLDRPAPAGQSAAAGRGDGVLFADQGPVRPAHRRVAGTDAVLGVGEETEVLAHLHAPGRRVHPARRRQHHLHRTGRARLGSRRRCRRRPGPEHRRGRRRPG</sequence>
<accession>A0ABT9L6S4</accession>
<dbReference type="Proteomes" id="UP001234880">
    <property type="component" value="Unassembled WGS sequence"/>
</dbReference>
<evidence type="ECO:0000313" key="3">
    <source>
        <dbReference type="Proteomes" id="UP001234880"/>
    </source>
</evidence>
<gene>
    <name evidence="2" type="ORF">JOF35_008771</name>
</gene>
<reference evidence="2 3" key="1">
    <citation type="submission" date="2023-07" db="EMBL/GenBank/DDBJ databases">
        <title>Sequencing the genomes of 1000 actinobacteria strains.</title>
        <authorList>
            <person name="Klenk H.-P."/>
        </authorList>
    </citation>
    <scope>NUCLEOTIDE SEQUENCE [LARGE SCALE GENOMIC DNA]</scope>
    <source>
        <strain evidence="2 3">DSM 41600</strain>
    </source>
</reference>
<protein>
    <submittedName>
        <fullName evidence="2">Uncharacterized protein</fullName>
    </submittedName>
</protein>
<dbReference type="RefSeq" id="WP_307112388.1">
    <property type="nucleotide sequence ID" value="NZ_JAURUE010000003.1"/>
</dbReference>
<evidence type="ECO:0000256" key="1">
    <source>
        <dbReference type="SAM" id="MobiDB-lite"/>
    </source>
</evidence>
<proteinExistence type="predicted"/>
<organism evidence="2 3">
    <name type="scientific">Streptomyces demainii</name>
    <dbReference type="NCBI Taxonomy" id="588122"/>
    <lineage>
        <taxon>Bacteria</taxon>
        <taxon>Bacillati</taxon>
        <taxon>Actinomycetota</taxon>
        <taxon>Actinomycetes</taxon>
        <taxon>Kitasatosporales</taxon>
        <taxon>Streptomycetaceae</taxon>
        <taxon>Streptomyces</taxon>
    </lineage>
</organism>
<feature type="region of interest" description="Disordered" evidence="1">
    <location>
        <begin position="377"/>
        <end position="422"/>
    </location>
</feature>
<name>A0ABT9L6S4_9ACTN</name>
<dbReference type="EMBL" id="JAURUE010000003">
    <property type="protein sequence ID" value="MDP9616413.1"/>
    <property type="molecule type" value="Genomic_DNA"/>
</dbReference>